<feature type="transmembrane region" description="Helical" evidence="11">
    <location>
        <begin position="165"/>
        <end position="188"/>
    </location>
</feature>
<gene>
    <name evidence="13" type="ORF">EDC56_0720</name>
</gene>
<keyword evidence="4" id="KW-1003">Cell membrane</keyword>
<accession>A0A3N2DZ92</accession>
<dbReference type="GO" id="GO:0000155">
    <property type="term" value="F:phosphorelay sensor kinase activity"/>
    <property type="evidence" value="ECO:0007669"/>
    <property type="project" value="InterPro"/>
</dbReference>
<keyword evidence="11" id="KW-0472">Membrane</keyword>
<dbReference type="SUPFAM" id="SSF55874">
    <property type="entry name" value="ATPase domain of HSP90 chaperone/DNA topoisomerase II/histidine kinase"/>
    <property type="match status" value="1"/>
</dbReference>
<dbReference type="CDD" id="cd00082">
    <property type="entry name" value="HisKA"/>
    <property type="match status" value="1"/>
</dbReference>
<dbReference type="Gene3D" id="3.30.565.10">
    <property type="entry name" value="Histidine kinase-like ATPase, C-terminal domain"/>
    <property type="match status" value="1"/>
</dbReference>
<evidence type="ECO:0000256" key="8">
    <source>
        <dbReference type="ARBA" id="ARBA00022777"/>
    </source>
</evidence>
<dbReference type="EC" id="2.7.13.3" evidence="3"/>
<keyword evidence="9" id="KW-0067">ATP-binding</keyword>
<sequence>MTTTAQRNHRDPIAINLRRLCYIRSLLITLTLTLITLGYYQQWPLPYASLQWIMIGQMAITALTFWRISDSPKLSQLEYFLHIVFDIVALTLLLYFTGGAGNPLISFFLIPLSICAATLNSRYCWIATLLSIACYTLLFDFYQPFAIAAPGNQHHHPGSMMDTGVINLHTVGMWLTFVVSALLINTFIVKMATAIRRREDDLNRWREDDLQQQQVMAVASLAAGTAHELGTPLNTMLLLTEELTAAEGLPANCKTDVTAIEQQIQHCRATLKKLTHQAEHYRREEHSLQAIDSYIKGLLSHWHIIRPEVDFQLITDNTEPPLIRVAATMEQALINLLNNAADACPEQILLTLEYGNRNSSMITLHIDDQGEGIDHHIASQRGERIFTTKGGDGLGLGLYLSRSTLNRFGGEVYLLNRPEGGTRATITLPYQKPE</sequence>
<dbReference type="SUPFAM" id="SSF47384">
    <property type="entry name" value="Homodimeric domain of signal transducing histidine kinase"/>
    <property type="match status" value="1"/>
</dbReference>
<proteinExistence type="predicted"/>
<evidence type="ECO:0000256" key="6">
    <source>
        <dbReference type="ARBA" id="ARBA00022679"/>
    </source>
</evidence>
<dbReference type="GO" id="GO:0005524">
    <property type="term" value="F:ATP binding"/>
    <property type="evidence" value="ECO:0007669"/>
    <property type="project" value="UniProtKB-KW"/>
</dbReference>
<comment type="subcellular location">
    <subcellularLocation>
        <location evidence="2">Cell membrane</location>
        <topology evidence="2">Multi-pass membrane protein</topology>
    </subcellularLocation>
</comment>
<organism evidence="13 14">
    <name type="scientific">Sinobacterium caligoides</name>
    <dbReference type="NCBI Taxonomy" id="933926"/>
    <lineage>
        <taxon>Bacteria</taxon>
        <taxon>Pseudomonadati</taxon>
        <taxon>Pseudomonadota</taxon>
        <taxon>Gammaproteobacteria</taxon>
        <taxon>Cellvibrionales</taxon>
        <taxon>Spongiibacteraceae</taxon>
        <taxon>Sinobacterium</taxon>
    </lineage>
</organism>
<evidence type="ECO:0000313" key="14">
    <source>
        <dbReference type="Proteomes" id="UP000275394"/>
    </source>
</evidence>
<evidence type="ECO:0000256" key="10">
    <source>
        <dbReference type="SAM" id="Coils"/>
    </source>
</evidence>
<feature type="transmembrane region" description="Helical" evidence="11">
    <location>
        <begin position="126"/>
        <end position="145"/>
    </location>
</feature>
<dbReference type="InterPro" id="IPR004358">
    <property type="entry name" value="Sig_transdc_His_kin-like_C"/>
</dbReference>
<feature type="transmembrane region" description="Helical" evidence="11">
    <location>
        <begin position="21"/>
        <end position="41"/>
    </location>
</feature>
<evidence type="ECO:0000259" key="12">
    <source>
        <dbReference type="PROSITE" id="PS50109"/>
    </source>
</evidence>
<dbReference type="Gene3D" id="1.10.287.130">
    <property type="match status" value="1"/>
</dbReference>
<dbReference type="InterPro" id="IPR050980">
    <property type="entry name" value="2C_sensor_his_kinase"/>
</dbReference>
<keyword evidence="7" id="KW-0547">Nucleotide-binding</keyword>
<dbReference type="Proteomes" id="UP000275394">
    <property type="component" value="Unassembled WGS sequence"/>
</dbReference>
<dbReference type="InterPro" id="IPR036097">
    <property type="entry name" value="HisK_dim/P_sf"/>
</dbReference>
<comment type="catalytic activity">
    <reaction evidence="1">
        <text>ATP + protein L-histidine = ADP + protein N-phospho-L-histidine.</text>
        <dbReference type="EC" id="2.7.13.3"/>
    </reaction>
</comment>
<reference evidence="13 14" key="1">
    <citation type="submission" date="2018-11" db="EMBL/GenBank/DDBJ databases">
        <title>Genomic Encyclopedia of Type Strains, Phase IV (KMG-IV): sequencing the most valuable type-strain genomes for metagenomic binning, comparative biology and taxonomic classification.</title>
        <authorList>
            <person name="Goeker M."/>
        </authorList>
    </citation>
    <scope>NUCLEOTIDE SEQUENCE [LARGE SCALE GENOMIC DNA]</scope>
    <source>
        <strain evidence="13 14">DSM 100316</strain>
    </source>
</reference>
<name>A0A3N2DZ92_9GAMM</name>
<comment type="caution">
    <text evidence="13">The sequence shown here is derived from an EMBL/GenBank/DDBJ whole genome shotgun (WGS) entry which is preliminary data.</text>
</comment>
<evidence type="ECO:0000313" key="13">
    <source>
        <dbReference type="EMBL" id="ROS05191.1"/>
    </source>
</evidence>
<feature type="domain" description="Histidine kinase" evidence="12">
    <location>
        <begin position="224"/>
        <end position="432"/>
    </location>
</feature>
<dbReference type="PRINTS" id="PR00344">
    <property type="entry name" value="BCTRLSENSOR"/>
</dbReference>
<keyword evidence="11" id="KW-1133">Transmembrane helix</keyword>
<keyword evidence="8 13" id="KW-0418">Kinase</keyword>
<dbReference type="SMART" id="SM00387">
    <property type="entry name" value="HATPase_c"/>
    <property type="match status" value="1"/>
</dbReference>
<evidence type="ECO:0000256" key="2">
    <source>
        <dbReference type="ARBA" id="ARBA00004651"/>
    </source>
</evidence>
<keyword evidence="5" id="KW-0597">Phosphoprotein</keyword>
<dbReference type="PANTHER" id="PTHR44936">
    <property type="entry name" value="SENSOR PROTEIN CREC"/>
    <property type="match status" value="1"/>
</dbReference>
<dbReference type="EMBL" id="RKHR01000003">
    <property type="protein sequence ID" value="ROS05191.1"/>
    <property type="molecule type" value="Genomic_DNA"/>
</dbReference>
<dbReference type="Pfam" id="PF25323">
    <property type="entry name" value="6TM_PilS"/>
    <property type="match status" value="1"/>
</dbReference>
<evidence type="ECO:0000256" key="4">
    <source>
        <dbReference type="ARBA" id="ARBA00022475"/>
    </source>
</evidence>
<keyword evidence="6" id="KW-0808">Transferase</keyword>
<dbReference type="AlphaFoldDB" id="A0A3N2DZ92"/>
<dbReference type="InterPro" id="IPR003661">
    <property type="entry name" value="HisK_dim/P_dom"/>
</dbReference>
<dbReference type="InterPro" id="IPR005467">
    <property type="entry name" value="His_kinase_dom"/>
</dbReference>
<dbReference type="InterPro" id="IPR003594">
    <property type="entry name" value="HATPase_dom"/>
</dbReference>
<dbReference type="InterPro" id="IPR036890">
    <property type="entry name" value="HATPase_C_sf"/>
</dbReference>
<feature type="coiled-coil region" evidence="10">
    <location>
        <begin position="257"/>
        <end position="284"/>
    </location>
</feature>
<dbReference type="Pfam" id="PF02518">
    <property type="entry name" value="HATPase_c"/>
    <property type="match status" value="1"/>
</dbReference>
<dbReference type="RefSeq" id="WP_123711124.1">
    <property type="nucleotide sequence ID" value="NZ_RKHR01000003.1"/>
</dbReference>
<evidence type="ECO:0000256" key="9">
    <source>
        <dbReference type="ARBA" id="ARBA00022840"/>
    </source>
</evidence>
<evidence type="ECO:0000256" key="7">
    <source>
        <dbReference type="ARBA" id="ARBA00022741"/>
    </source>
</evidence>
<dbReference type="GO" id="GO:0005886">
    <property type="term" value="C:plasma membrane"/>
    <property type="evidence" value="ECO:0007669"/>
    <property type="project" value="UniProtKB-SubCell"/>
</dbReference>
<evidence type="ECO:0000256" key="11">
    <source>
        <dbReference type="SAM" id="Phobius"/>
    </source>
</evidence>
<keyword evidence="11" id="KW-0812">Transmembrane</keyword>
<evidence type="ECO:0000256" key="1">
    <source>
        <dbReference type="ARBA" id="ARBA00000085"/>
    </source>
</evidence>
<protein>
    <recommendedName>
        <fullName evidence="3">histidine kinase</fullName>
        <ecNumber evidence="3">2.7.13.3</ecNumber>
    </recommendedName>
</protein>
<keyword evidence="10" id="KW-0175">Coiled coil</keyword>
<dbReference type="PANTHER" id="PTHR44936:SF10">
    <property type="entry name" value="SENSOR PROTEIN RSTB"/>
    <property type="match status" value="1"/>
</dbReference>
<dbReference type="PROSITE" id="PS50109">
    <property type="entry name" value="HIS_KIN"/>
    <property type="match status" value="1"/>
</dbReference>
<evidence type="ECO:0000256" key="5">
    <source>
        <dbReference type="ARBA" id="ARBA00022553"/>
    </source>
</evidence>
<keyword evidence="14" id="KW-1185">Reference proteome</keyword>
<evidence type="ECO:0000256" key="3">
    <source>
        <dbReference type="ARBA" id="ARBA00012438"/>
    </source>
</evidence>
<dbReference type="OrthoDB" id="9785252at2"/>